<dbReference type="AlphaFoldDB" id="A0A150WGJ4"/>
<evidence type="ECO:0000313" key="2">
    <source>
        <dbReference type="EMBL" id="KYG62122.1"/>
    </source>
</evidence>
<gene>
    <name evidence="2" type="ORF">AZI85_07955</name>
</gene>
<dbReference type="EMBL" id="LUKF01000016">
    <property type="protein sequence ID" value="KYG62122.1"/>
    <property type="molecule type" value="Genomic_DNA"/>
</dbReference>
<evidence type="ECO:0000313" key="3">
    <source>
        <dbReference type="Proteomes" id="UP000075391"/>
    </source>
</evidence>
<name>A0A150WGJ4_BDEBC</name>
<proteinExistence type="predicted"/>
<evidence type="ECO:0008006" key="4">
    <source>
        <dbReference type="Google" id="ProtNLM"/>
    </source>
</evidence>
<evidence type="ECO:0000256" key="1">
    <source>
        <dbReference type="SAM" id="SignalP"/>
    </source>
</evidence>
<comment type="caution">
    <text evidence="2">The sequence shown here is derived from an EMBL/GenBank/DDBJ whole genome shotgun (WGS) entry which is preliminary data.</text>
</comment>
<dbReference type="OrthoDB" id="5291022at2"/>
<protein>
    <recommendedName>
        <fullName evidence="4">Outer membrane protein beta-barrel domain-containing protein</fullName>
    </recommendedName>
</protein>
<reference evidence="2 3" key="1">
    <citation type="submission" date="2016-03" db="EMBL/GenBank/DDBJ databases">
        <authorList>
            <person name="Ploux O."/>
        </authorList>
    </citation>
    <scope>NUCLEOTIDE SEQUENCE [LARGE SCALE GENOMIC DNA]</scope>
    <source>
        <strain evidence="2 3">BER2</strain>
    </source>
</reference>
<keyword evidence="1" id="KW-0732">Signal</keyword>
<dbReference type="Proteomes" id="UP000075391">
    <property type="component" value="Unassembled WGS sequence"/>
</dbReference>
<dbReference type="RefSeq" id="WP_063244233.1">
    <property type="nucleotide sequence ID" value="NZ_LUKF01000016.1"/>
</dbReference>
<organism evidence="2 3">
    <name type="scientific">Bdellovibrio bacteriovorus</name>
    <dbReference type="NCBI Taxonomy" id="959"/>
    <lineage>
        <taxon>Bacteria</taxon>
        <taxon>Pseudomonadati</taxon>
        <taxon>Bdellovibrionota</taxon>
        <taxon>Bdellovibrionia</taxon>
        <taxon>Bdellovibrionales</taxon>
        <taxon>Pseudobdellovibrionaceae</taxon>
        <taxon>Bdellovibrio</taxon>
    </lineage>
</organism>
<sequence>MKFWLLPLLLLTSTAQARVFNIQKETFAAYFLVSGGGSAIGTEGLDGEASSGINYSGGVNYNYSGEFGFLYSVRYLNFRFGFEILKPSTLDSTANNGTADLYSANSQILGYVPKVGVEVNLQSTASYRSFISATAGLASVTMKNAYTLTADGQTAFPGVADHTAESKGSGTSLQASLGYEGNLSDTTTILVEFGYRQLKIDNLKYSKDVTTFSGAKSSGDAVLNTSGEQRELDFSGGFISLGFRFYM</sequence>
<feature type="chain" id="PRO_5007572804" description="Outer membrane protein beta-barrel domain-containing protein" evidence="1">
    <location>
        <begin position="18"/>
        <end position="247"/>
    </location>
</feature>
<accession>A0A150WGJ4</accession>
<feature type="signal peptide" evidence="1">
    <location>
        <begin position="1"/>
        <end position="17"/>
    </location>
</feature>